<dbReference type="Pfam" id="PF06092">
    <property type="entry name" value="DUF943"/>
    <property type="match status" value="1"/>
</dbReference>
<accession>A0A6P1PW64</accession>
<dbReference type="Proteomes" id="UP000464053">
    <property type="component" value="Chromosome"/>
</dbReference>
<dbReference type="RefSeq" id="WP_160619833.1">
    <property type="nucleotide sequence ID" value="NZ_CP028271.1"/>
</dbReference>
<dbReference type="InterPro" id="IPR010351">
    <property type="entry name" value="DUF943"/>
</dbReference>
<name>A0A6P1PW64_9GAMM</name>
<evidence type="ECO:0000313" key="3">
    <source>
        <dbReference type="Proteomes" id="UP000464053"/>
    </source>
</evidence>
<sequence>MKNRKVIFLPLILVSILIGYALFLFLRPVEIIAVHQNNNNSAVLVKNFPVTEQGKIAWWLKNKALLKEKYNIPRPAEDGFFSITFWLFGEGYKEAGKHDRKCFEDIQSKENCIDKNALLMIRNSKNTGLYFIADSGIYRISKKGKIEKENTE</sequence>
<proteinExistence type="predicted"/>
<dbReference type="OrthoDB" id="6519293at2"/>
<dbReference type="AlphaFoldDB" id="A0A6P1PW64"/>
<protein>
    <submittedName>
        <fullName evidence="2">Uncharacterized protein</fullName>
    </submittedName>
</protein>
<evidence type="ECO:0000313" key="2">
    <source>
        <dbReference type="EMBL" id="QHM70025.1"/>
    </source>
</evidence>
<organism evidence="2 3">
    <name type="scientific">Mixta intestinalis</name>
    <dbReference type="NCBI Taxonomy" id="1615494"/>
    <lineage>
        <taxon>Bacteria</taxon>
        <taxon>Pseudomonadati</taxon>
        <taxon>Pseudomonadota</taxon>
        <taxon>Gammaproteobacteria</taxon>
        <taxon>Enterobacterales</taxon>
        <taxon>Erwiniaceae</taxon>
        <taxon>Mixta</taxon>
    </lineage>
</organism>
<evidence type="ECO:0000256" key="1">
    <source>
        <dbReference type="SAM" id="Phobius"/>
    </source>
</evidence>
<keyword evidence="1" id="KW-0812">Transmembrane</keyword>
<feature type="transmembrane region" description="Helical" evidence="1">
    <location>
        <begin position="7"/>
        <end position="26"/>
    </location>
</feature>
<dbReference type="EMBL" id="CP028271">
    <property type="protein sequence ID" value="QHM70025.1"/>
    <property type="molecule type" value="Genomic_DNA"/>
</dbReference>
<gene>
    <name evidence="2" type="ORF">C7M51_00285</name>
</gene>
<keyword evidence="3" id="KW-1185">Reference proteome</keyword>
<reference evidence="2 3" key="1">
    <citation type="submission" date="2018-03" db="EMBL/GenBank/DDBJ databases">
        <title>Pantoea intestinalis SRCM103226 isolated form the mealworm.</title>
        <authorList>
            <person name="Jeong D.-Y."/>
            <person name="Kim J.W."/>
        </authorList>
    </citation>
    <scope>NUCLEOTIDE SEQUENCE [LARGE SCALE GENOMIC DNA]</scope>
    <source>
        <strain evidence="2 3">SRCM103226</strain>
    </source>
</reference>
<dbReference type="KEGG" id="mint:C7M51_00285"/>
<keyword evidence="1" id="KW-1133">Transmembrane helix</keyword>
<keyword evidence="1" id="KW-0472">Membrane</keyword>